<feature type="domain" description="IPT/TIG" evidence="3">
    <location>
        <begin position="145"/>
        <end position="216"/>
    </location>
</feature>
<dbReference type="SUPFAM" id="SSF117281">
    <property type="entry name" value="Kelch motif"/>
    <property type="match status" value="1"/>
</dbReference>
<dbReference type="InterPro" id="IPR006652">
    <property type="entry name" value="Kelch_1"/>
</dbReference>
<protein>
    <submittedName>
        <fullName evidence="4">IPT/TIG domain-containing protein</fullName>
    </submittedName>
</protein>
<dbReference type="Pfam" id="PF01833">
    <property type="entry name" value="TIG"/>
    <property type="match status" value="1"/>
</dbReference>
<keyword evidence="1" id="KW-0880">Kelch repeat</keyword>
<dbReference type="InterPro" id="IPR013783">
    <property type="entry name" value="Ig-like_fold"/>
</dbReference>
<dbReference type="SUPFAM" id="SSF81296">
    <property type="entry name" value="E set domains"/>
    <property type="match status" value="1"/>
</dbReference>
<dbReference type="InterPro" id="IPR014756">
    <property type="entry name" value="Ig_E-set"/>
</dbReference>
<accession>A0ABS6X6X9</accession>
<dbReference type="EMBL" id="JAHWXQ010000001">
    <property type="protein sequence ID" value="MBW3363743.1"/>
    <property type="molecule type" value="Genomic_DNA"/>
</dbReference>
<dbReference type="PANTHER" id="PTHR45632:SF3">
    <property type="entry name" value="KELCH-LIKE PROTEIN 32"/>
    <property type="match status" value="1"/>
</dbReference>
<evidence type="ECO:0000256" key="2">
    <source>
        <dbReference type="ARBA" id="ARBA00022737"/>
    </source>
</evidence>
<dbReference type="Gene3D" id="2.60.40.10">
    <property type="entry name" value="Immunoglobulins"/>
    <property type="match status" value="1"/>
</dbReference>
<dbReference type="InterPro" id="IPR015915">
    <property type="entry name" value="Kelch-typ_b-propeller"/>
</dbReference>
<dbReference type="Proteomes" id="UP000774935">
    <property type="component" value="Unassembled WGS sequence"/>
</dbReference>
<evidence type="ECO:0000313" key="5">
    <source>
        <dbReference type="Proteomes" id="UP000774935"/>
    </source>
</evidence>
<evidence type="ECO:0000259" key="3">
    <source>
        <dbReference type="Pfam" id="PF01833"/>
    </source>
</evidence>
<dbReference type="Pfam" id="PF01344">
    <property type="entry name" value="Kelch_1"/>
    <property type="match status" value="1"/>
</dbReference>
<gene>
    <name evidence="4" type="ORF">KYK27_01725</name>
</gene>
<name>A0ABS6X6X9_9BACT</name>
<organism evidence="4 5">
    <name type="scientific">Pontibacter populi</name>
    <dbReference type="NCBI Taxonomy" id="890055"/>
    <lineage>
        <taxon>Bacteria</taxon>
        <taxon>Pseudomonadati</taxon>
        <taxon>Bacteroidota</taxon>
        <taxon>Cytophagia</taxon>
        <taxon>Cytophagales</taxon>
        <taxon>Hymenobacteraceae</taxon>
        <taxon>Pontibacter</taxon>
    </lineage>
</organism>
<dbReference type="PANTHER" id="PTHR45632">
    <property type="entry name" value="LD33804P"/>
    <property type="match status" value="1"/>
</dbReference>
<dbReference type="InterPro" id="IPR002909">
    <property type="entry name" value="IPT_dom"/>
</dbReference>
<evidence type="ECO:0000313" key="4">
    <source>
        <dbReference type="EMBL" id="MBW3363743.1"/>
    </source>
</evidence>
<keyword evidence="2" id="KW-0677">Repeat</keyword>
<dbReference type="Gene3D" id="2.120.10.80">
    <property type="entry name" value="Kelch-type beta propeller"/>
    <property type="match status" value="1"/>
</dbReference>
<sequence>MLVSFCLWGCSEDEEVIGPLRKSDRTVINTRPPSFVTVDSAALSAEILETGPLPIIEAGFLLSQDPQPTPETGTFIKVSEGAKAGPYSIVAKNLDANKKYYYRFYAKDKEQVLWGSIQSFTTSGIAISRVSYGDVADAADFYEAGAGNNMMIQGTNFSRKASENIVKIGNIVVPVTSVFVFNELEQATVLSFTIPEHITPGNYEISVTRAGQTVKASELLRILPGKWKRLQNTNMSMLAGRPTYSASAFALDGKGYVAGLLPYLPVSLYQYTADPESWTKLKITIDTYHTFLTAFGLNSKIYAGVAAPNYNNTTQFRYEVKLHAVDPVTGAQEQKQPMPAGYPTSSVTITRFTIGDKAYMGGGNYAIDSWGNRVARKDFYQYTPAIDNWTRISDFPGKSTTNAITFEINGTAYLVAPTHDNKVLPEVWAYESGTNTWTRKRDFPGQLKTSMTGYAIGSAGYVIGGTVNPYSYSYNGPDKRDFWKYDPATDTWQEVASFDGNNSTGIVSFAMHGKAYVVYQPSQYSNTSIVWEYTPAP</sequence>
<evidence type="ECO:0000256" key="1">
    <source>
        <dbReference type="ARBA" id="ARBA00022441"/>
    </source>
</evidence>
<comment type="caution">
    <text evidence="4">The sequence shown here is derived from an EMBL/GenBank/DDBJ whole genome shotgun (WGS) entry which is preliminary data.</text>
</comment>
<reference evidence="4 5" key="1">
    <citation type="submission" date="2021-07" db="EMBL/GenBank/DDBJ databases">
        <authorList>
            <person name="Kim M.K."/>
        </authorList>
    </citation>
    <scope>NUCLEOTIDE SEQUENCE [LARGE SCALE GENOMIC DNA]</scope>
    <source>
        <strain evidence="4 5">HLY7-15</strain>
    </source>
</reference>
<proteinExistence type="predicted"/>
<keyword evidence="5" id="KW-1185">Reference proteome</keyword>